<organism evidence="5 6">
    <name type="scientific">Bordetella ansorpii</name>
    <dbReference type="NCBI Taxonomy" id="288768"/>
    <lineage>
        <taxon>Bacteria</taxon>
        <taxon>Pseudomonadati</taxon>
        <taxon>Pseudomonadota</taxon>
        <taxon>Betaproteobacteria</taxon>
        <taxon>Burkholderiales</taxon>
        <taxon>Alcaligenaceae</taxon>
        <taxon>Bordetella</taxon>
    </lineage>
</organism>
<reference evidence="5 6" key="1">
    <citation type="submission" date="2016-04" db="EMBL/GenBank/DDBJ databases">
        <authorList>
            <consortium name="Pathogen Informatics"/>
        </authorList>
    </citation>
    <scope>NUCLEOTIDE SEQUENCE [LARGE SCALE GENOMIC DNA]</scope>
    <source>
        <strain evidence="5 6">H050680373</strain>
    </source>
</reference>
<proteinExistence type="predicted"/>
<dbReference type="STRING" id="288768.SAMEA3906486_00094"/>
<evidence type="ECO:0000259" key="4">
    <source>
        <dbReference type="Pfam" id="PF09375"/>
    </source>
</evidence>
<protein>
    <submittedName>
        <fullName evidence="5">Predicted periplasmic lipoprotein</fullName>
    </submittedName>
</protein>
<sequence length="361" mass="38186">MSLPLRKMVAAAALGCAAAAPAVQAAATAQSLGQRLSEGYARPAFADFQKAAGSLQASLKDWCAGGQAEAAKRVSDAFGETVQAWTGIEFLRFGPLVQGNRYERLAFWPDPRGVVLRQVQEALARKDETLLAPGALATRSVAVQGLPALEFVLYRDGGVLQSRDAPGFAYECRYAQAIAANTGAVAAELVQAWSPQGDFGRQFASPAAGNDLYRNSQEVAAEAVKALSTGLQFARDVKLLPVLGKTPADARPRRAAFWRSDLTVPSLMAGLDGMGAWAGHLTEALPPDGRWTGQAVRDELNRARQALTDVSKPIEQAAGDEASRQPFTLATLVLKNAKDIVDQDFAAAFGVSIGFNALDGD</sequence>
<feature type="chain" id="PRO_5007615888" evidence="3">
    <location>
        <begin position="26"/>
        <end position="361"/>
    </location>
</feature>
<dbReference type="InterPro" id="IPR038352">
    <property type="entry name" value="Imelysin_sf"/>
</dbReference>
<evidence type="ECO:0000256" key="1">
    <source>
        <dbReference type="ARBA" id="ARBA00004196"/>
    </source>
</evidence>
<evidence type="ECO:0000256" key="2">
    <source>
        <dbReference type="ARBA" id="ARBA00022729"/>
    </source>
</evidence>
<dbReference type="EMBL" id="FKIF01000001">
    <property type="protein sequence ID" value="SAI65354.1"/>
    <property type="molecule type" value="Genomic_DNA"/>
</dbReference>
<keyword evidence="6" id="KW-1185">Reference proteome</keyword>
<dbReference type="CDD" id="cd14659">
    <property type="entry name" value="Imelysin-like_IPPA"/>
    <property type="match status" value="1"/>
</dbReference>
<evidence type="ECO:0000313" key="5">
    <source>
        <dbReference type="EMBL" id="SAI65354.1"/>
    </source>
</evidence>
<dbReference type="InterPro" id="IPR018976">
    <property type="entry name" value="Imelysin-like"/>
</dbReference>
<accession>A0A157S4M7</accession>
<dbReference type="RefSeq" id="WP_066122250.1">
    <property type="nucleotide sequence ID" value="NZ_FKIF01000001.1"/>
</dbReference>
<dbReference type="OrthoDB" id="5729110at2"/>
<feature type="signal peptide" evidence="3">
    <location>
        <begin position="1"/>
        <end position="25"/>
    </location>
</feature>
<keyword evidence="5" id="KW-0449">Lipoprotein</keyword>
<dbReference type="InterPro" id="IPR034984">
    <property type="entry name" value="Imelysin-like_IPPA"/>
</dbReference>
<dbReference type="GO" id="GO:0030313">
    <property type="term" value="C:cell envelope"/>
    <property type="evidence" value="ECO:0007669"/>
    <property type="project" value="UniProtKB-SubCell"/>
</dbReference>
<evidence type="ECO:0000256" key="3">
    <source>
        <dbReference type="SAM" id="SignalP"/>
    </source>
</evidence>
<dbReference type="AlphaFoldDB" id="A0A157S4M7"/>
<gene>
    <name evidence="5" type="ORF">SAMEA3906486_00094</name>
</gene>
<keyword evidence="2 3" id="KW-0732">Signal</keyword>
<comment type="subcellular location">
    <subcellularLocation>
        <location evidence="1">Cell envelope</location>
    </subcellularLocation>
</comment>
<name>A0A157S4M7_9BORD</name>
<dbReference type="Pfam" id="PF09375">
    <property type="entry name" value="Peptidase_M75"/>
    <property type="match status" value="1"/>
</dbReference>
<dbReference type="Gene3D" id="1.20.1420.20">
    <property type="entry name" value="M75 peptidase, HXXE motif"/>
    <property type="match status" value="1"/>
</dbReference>
<dbReference type="Proteomes" id="UP000076848">
    <property type="component" value="Unassembled WGS sequence"/>
</dbReference>
<feature type="domain" description="Imelysin-like" evidence="4">
    <location>
        <begin position="41"/>
        <end position="326"/>
    </location>
</feature>
<evidence type="ECO:0000313" key="6">
    <source>
        <dbReference type="Proteomes" id="UP000076848"/>
    </source>
</evidence>